<dbReference type="EMBL" id="CP101508">
    <property type="protein sequence ID" value="UTV28609.1"/>
    <property type="molecule type" value="Genomic_DNA"/>
</dbReference>
<feature type="domain" description="Putative Flp pilus-assembly TadG-like N-terminal" evidence="1">
    <location>
        <begin position="16"/>
        <end position="58"/>
    </location>
</feature>
<dbReference type="InterPro" id="IPR028087">
    <property type="entry name" value="Tad_N"/>
</dbReference>
<dbReference type="Proteomes" id="UP001057998">
    <property type="component" value="Chromosome 1"/>
</dbReference>
<evidence type="ECO:0000313" key="2">
    <source>
        <dbReference type="EMBL" id="UTV28609.1"/>
    </source>
</evidence>
<reference evidence="2" key="1">
    <citation type="submission" date="2022-07" db="EMBL/GenBank/DDBJ databases">
        <title>Genome sequencing of Photobacterium atrarenae GJH2-4.</title>
        <authorList>
            <person name="Park S.-J."/>
        </authorList>
    </citation>
    <scope>NUCLEOTIDE SEQUENCE</scope>
    <source>
        <strain evidence="2">GJH2-4</strain>
    </source>
</reference>
<organism evidence="2 3">
    <name type="scientific">Photobacterium atrarenae</name>
    <dbReference type="NCBI Taxonomy" id="865757"/>
    <lineage>
        <taxon>Bacteria</taxon>
        <taxon>Pseudomonadati</taxon>
        <taxon>Pseudomonadota</taxon>
        <taxon>Gammaproteobacteria</taxon>
        <taxon>Vibrionales</taxon>
        <taxon>Vibrionaceae</taxon>
        <taxon>Photobacterium</taxon>
    </lineage>
</organism>
<name>A0ABY5GH91_9GAMM</name>
<gene>
    <name evidence="2" type="ORF">NNL38_05015</name>
</gene>
<dbReference type="RefSeq" id="WP_255389928.1">
    <property type="nucleotide sequence ID" value="NZ_CP101508.1"/>
</dbReference>
<sequence>MRYRDPAGRIRHQCGATGLSLLILMAAMAAFLTLAVDTGRLFMEKRRLQQQADLAALSLGRYGCYIDGDSDEEALIARVEENLAANGFDPSGNRYELTFGAAAINADENRWEFSTGEAESSVRSAAQLKLSKAVPASLLSSGESVTLGATANIFKRSRIEFGVGTTLVDINLLDFMLQDVADVELTAASYQNLVDARIGLGGLIQGFDQVIPLEGESVSSQLDTVISMDDLITVLYQVFGFTTPVTSVLDPLKISAGTLEFMLSDFLKVSEELDETLVLATKISAYDLISAALLAVVQRADQRVGVNSVIAELGSLDVLSLVTLDASLKVIEPPQFKFGELPAVHGGELVPTVRTAQTELLVQIELLGSAWLNLLNILGLGLASVDLDGIGIQVIAAEAETQLLDVNGCNWNNGEAISFEFASKPSLATAVIGDREDTSQPFGLGVKILLIPIAQVEVSASLSPLSCSDFVSHSGQLDSEADLPQQVSQVTLGTDCQLSGIQSDDLTISPLGGVSEVLLGSLVADILNPVLQLVIGPVLTNLGIVTGQADVFVSSFEFEGGNLMN</sequence>
<keyword evidence="3" id="KW-1185">Reference proteome</keyword>
<evidence type="ECO:0000313" key="3">
    <source>
        <dbReference type="Proteomes" id="UP001057998"/>
    </source>
</evidence>
<dbReference type="Pfam" id="PF13400">
    <property type="entry name" value="Tad"/>
    <property type="match status" value="1"/>
</dbReference>
<accession>A0ABY5GH91</accession>
<protein>
    <submittedName>
        <fullName evidence="2">Pilus assembly protein TadG-related protein</fullName>
    </submittedName>
</protein>
<evidence type="ECO:0000259" key="1">
    <source>
        <dbReference type="Pfam" id="PF13400"/>
    </source>
</evidence>
<proteinExistence type="predicted"/>